<keyword evidence="4" id="KW-1185">Reference proteome</keyword>
<dbReference type="SMART" id="SM00666">
    <property type="entry name" value="PB1"/>
    <property type="match status" value="1"/>
</dbReference>
<feature type="region of interest" description="Disordered" evidence="1">
    <location>
        <begin position="227"/>
        <end position="249"/>
    </location>
</feature>
<dbReference type="PANTHER" id="PTHR31066">
    <property type="entry name" value="OS05G0427100 PROTEIN-RELATED"/>
    <property type="match status" value="1"/>
</dbReference>
<dbReference type="InterPro" id="IPR053198">
    <property type="entry name" value="Gynoecium_Dev_Regulator"/>
</dbReference>
<proteinExistence type="predicted"/>
<sequence>MTTTVYSASATVTEGAKGVITPKWKNNKTNGGKLRVVCRYGGSIVSQRYVGGDTRIVAVPPSAETSFASLVSHLAVKLGMSHDFKVKYQLPDQEFLDSLISVETDEDVQIMMEEHGYLTCEPSSVPKTRVRLFLFPSKGSEGGAGGSQGGLAQCKAAADVDWLGVGESKPEVAKAAVLQHPKTETWFVDALKGAKMMQAGRNNSGGGGSGDGNGGICGQEMVETNSAFGSSSSSVSSSNLPPVKGSGEDNTLTSQVKFVPVESVTSPLIAFSSSAVPQNSSHELPTRPHVLENKLSSNMYEAELNKPVPVQVPVTGYPPYLNQAQQQHTHAVYTGQPYITGTSPMTLPATTYPHPNHVQYQLPPQPYPIYYSPVDQYSSRHVQAPPVKHKNVLNTHQVDFPMVHTSSPLATEFSSHIYPPPPKPVLNTHQVDFPMVRTSSPLAPELYPPPKPVDPSVQTSSEAVLRDDHIYNIDHLDDDTVCAQIYKTQPPAPIIPSQLQTMMLTEALGKLRIHNG</sequence>
<gene>
    <name evidence="3" type="ORF">Bca52824_004997</name>
</gene>
<dbReference type="Proteomes" id="UP000886595">
    <property type="component" value="Unassembled WGS sequence"/>
</dbReference>
<comment type="caution">
    <text evidence="3">The sequence shown here is derived from an EMBL/GenBank/DDBJ whole genome shotgun (WGS) entry which is preliminary data.</text>
</comment>
<protein>
    <recommendedName>
        <fullName evidence="2">PB1 domain-containing protein</fullName>
    </recommendedName>
</protein>
<accession>A0A8X8BFX5</accession>
<dbReference type="OrthoDB" id="1720031at2759"/>
<evidence type="ECO:0000259" key="2">
    <source>
        <dbReference type="SMART" id="SM00666"/>
    </source>
</evidence>
<reference evidence="3 4" key="1">
    <citation type="submission" date="2020-02" db="EMBL/GenBank/DDBJ databases">
        <authorList>
            <person name="Ma Q."/>
            <person name="Huang Y."/>
            <person name="Song X."/>
            <person name="Pei D."/>
        </authorList>
    </citation>
    <scope>NUCLEOTIDE SEQUENCE [LARGE SCALE GENOMIC DNA]</scope>
    <source>
        <strain evidence="3">Sxm20200214</strain>
        <tissue evidence="3">Leaf</tissue>
    </source>
</reference>
<dbReference type="PANTHER" id="PTHR31066:SF57">
    <property type="entry name" value="PROTEIN PAL OF QUIRKY"/>
    <property type="match status" value="1"/>
</dbReference>
<dbReference type="SUPFAM" id="SSF54277">
    <property type="entry name" value="CAD &amp; PB1 domains"/>
    <property type="match status" value="1"/>
</dbReference>
<dbReference type="CDD" id="cd06410">
    <property type="entry name" value="PB1_UP2"/>
    <property type="match status" value="1"/>
</dbReference>
<dbReference type="InterPro" id="IPR000270">
    <property type="entry name" value="PB1_dom"/>
</dbReference>
<evidence type="ECO:0000256" key="1">
    <source>
        <dbReference type="SAM" id="MobiDB-lite"/>
    </source>
</evidence>
<feature type="domain" description="PB1" evidence="2">
    <location>
        <begin position="33"/>
        <end position="135"/>
    </location>
</feature>
<organism evidence="3 4">
    <name type="scientific">Brassica carinata</name>
    <name type="common">Ethiopian mustard</name>
    <name type="synonym">Abyssinian cabbage</name>
    <dbReference type="NCBI Taxonomy" id="52824"/>
    <lineage>
        <taxon>Eukaryota</taxon>
        <taxon>Viridiplantae</taxon>
        <taxon>Streptophyta</taxon>
        <taxon>Embryophyta</taxon>
        <taxon>Tracheophyta</taxon>
        <taxon>Spermatophyta</taxon>
        <taxon>Magnoliopsida</taxon>
        <taxon>eudicotyledons</taxon>
        <taxon>Gunneridae</taxon>
        <taxon>Pentapetalae</taxon>
        <taxon>rosids</taxon>
        <taxon>malvids</taxon>
        <taxon>Brassicales</taxon>
        <taxon>Brassicaceae</taxon>
        <taxon>Brassiceae</taxon>
        <taxon>Brassica</taxon>
    </lineage>
</organism>
<dbReference type="Pfam" id="PF00564">
    <property type="entry name" value="PB1"/>
    <property type="match status" value="1"/>
</dbReference>
<evidence type="ECO:0000313" key="3">
    <source>
        <dbReference type="EMBL" id="KAG2333817.1"/>
    </source>
</evidence>
<dbReference type="EMBL" id="JAAMPC010000001">
    <property type="protein sequence ID" value="KAG2333817.1"/>
    <property type="molecule type" value="Genomic_DNA"/>
</dbReference>
<name>A0A8X8BFX5_BRACI</name>
<dbReference type="AlphaFoldDB" id="A0A8X8BFX5"/>
<evidence type="ECO:0000313" key="4">
    <source>
        <dbReference type="Proteomes" id="UP000886595"/>
    </source>
</evidence>